<dbReference type="CDD" id="cd20311">
    <property type="entry name" value="cupin_Yhhw_C"/>
    <property type="match status" value="1"/>
</dbReference>
<dbReference type="InterPro" id="IPR003829">
    <property type="entry name" value="Pirin_N_dom"/>
</dbReference>
<evidence type="ECO:0000259" key="5">
    <source>
        <dbReference type="Pfam" id="PF17954"/>
    </source>
</evidence>
<feature type="binding site" evidence="2">
    <location>
        <position position="59"/>
    </location>
    <ligand>
        <name>Fe cation</name>
        <dbReference type="ChEBI" id="CHEBI:24875"/>
    </ligand>
</feature>
<dbReference type="PANTHER" id="PTHR43212">
    <property type="entry name" value="QUERCETIN 2,3-DIOXYGENASE"/>
    <property type="match status" value="1"/>
</dbReference>
<organism evidence="6 7">
    <name type="scientific">Oxalicibacterium solurbis</name>
    <dbReference type="NCBI Taxonomy" id="69280"/>
    <lineage>
        <taxon>Bacteria</taxon>
        <taxon>Pseudomonadati</taxon>
        <taxon>Pseudomonadota</taxon>
        <taxon>Betaproteobacteria</taxon>
        <taxon>Burkholderiales</taxon>
        <taxon>Oxalobacteraceae</taxon>
        <taxon>Oxalicibacterium</taxon>
    </lineage>
</organism>
<comment type="cofactor">
    <cofactor evidence="2">
        <name>Fe cation</name>
        <dbReference type="ChEBI" id="CHEBI:24875"/>
    </cofactor>
    <text evidence="2">Binds 1 Fe cation per subunit.</text>
</comment>
<evidence type="ECO:0000256" key="3">
    <source>
        <dbReference type="RuleBase" id="RU003457"/>
    </source>
</evidence>
<dbReference type="Pfam" id="PF02678">
    <property type="entry name" value="Pirin"/>
    <property type="match status" value="1"/>
</dbReference>
<dbReference type="EMBL" id="BMDP01000004">
    <property type="protein sequence ID" value="GGI55607.1"/>
    <property type="molecule type" value="Genomic_DNA"/>
</dbReference>
<name>A0A8J3F5J8_9BURK</name>
<dbReference type="PANTHER" id="PTHR43212:SF3">
    <property type="entry name" value="QUERCETIN 2,3-DIOXYGENASE"/>
    <property type="match status" value="1"/>
</dbReference>
<feature type="binding site" evidence="2">
    <location>
        <position position="101"/>
    </location>
    <ligand>
        <name>Fe cation</name>
        <dbReference type="ChEBI" id="CHEBI:24875"/>
    </ligand>
</feature>
<sequence length="232" mass="25331">MLEIRKSEDRGHANHGWLDSYHSFSFADYYDPDHMGFGPLRVINDDRIVAGAGFGTHGHRDMEIITYVLEGEVAHRDSMGTGSTIRPGDVQRMSAGTGVQHSEFNPSQENGTHLLQIWIQPAVQGIPPSYEEKHFDAAEKRGRLRLIASPDAADGSTLIHQDAKVYVGLFDGAERTSLPLAQGRRAYLHVARGEVEVNGVSLKAGDALKMTDAASVDIAHGKAAEVLLFDMV</sequence>
<feature type="binding site" evidence="2">
    <location>
        <position position="103"/>
    </location>
    <ligand>
        <name>Fe cation</name>
        <dbReference type="ChEBI" id="CHEBI:24875"/>
    </ligand>
</feature>
<dbReference type="Proteomes" id="UP000627205">
    <property type="component" value="Unassembled WGS sequence"/>
</dbReference>
<dbReference type="PIRSF" id="PIRSF006232">
    <property type="entry name" value="Pirin"/>
    <property type="match status" value="1"/>
</dbReference>
<protein>
    <submittedName>
        <fullName evidence="6">Pirin family protein</fullName>
    </submittedName>
</protein>
<dbReference type="Gene3D" id="2.60.120.10">
    <property type="entry name" value="Jelly Rolls"/>
    <property type="match status" value="2"/>
</dbReference>
<accession>A0A8J3F5J8</accession>
<dbReference type="RefSeq" id="WP_188422715.1">
    <property type="nucleotide sequence ID" value="NZ_BMDP01000004.1"/>
</dbReference>
<dbReference type="InterPro" id="IPR014710">
    <property type="entry name" value="RmlC-like_jellyroll"/>
</dbReference>
<evidence type="ECO:0000256" key="1">
    <source>
        <dbReference type="ARBA" id="ARBA00008416"/>
    </source>
</evidence>
<dbReference type="InterPro" id="IPR012093">
    <property type="entry name" value="Pirin"/>
</dbReference>
<feature type="binding site" evidence="2">
    <location>
        <position position="57"/>
    </location>
    <ligand>
        <name>Fe cation</name>
        <dbReference type="ChEBI" id="CHEBI:24875"/>
    </ligand>
</feature>
<dbReference type="GO" id="GO:0046872">
    <property type="term" value="F:metal ion binding"/>
    <property type="evidence" value="ECO:0007669"/>
    <property type="project" value="UniProtKB-KW"/>
</dbReference>
<dbReference type="InterPro" id="IPR041602">
    <property type="entry name" value="Quercetinase_C"/>
</dbReference>
<keyword evidence="2" id="KW-0479">Metal-binding</keyword>
<evidence type="ECO:0000259" key="4">
    <source>
        <dbReference type="Pfam" id="PF02678"/>
    </source>
</evidence>
<reference evidence="6" key="1">
    <citation type="journal article" date="2014" name="Int. J. Syst. Evol. Microbiol.">
        <title>Complete genome sequence of Corynebacterium casei LMG S-19264T (=DSM 44701T), isolated from a smear-ripened cheese.</title>
        <authorList>
            <consortium name="US DOE Joint Genome Institute (JGI-PGF)"/>
            <person name="Walter F."/>
            <person name="Albersmeier A."/>
            <person name="Kalinowski J."/>
            <person name="Ruckert C."/>
        </authorList>
    </citation>
    <scope>NUCLEOTIDE SEQUENCE</scope>
    <source>
        <strain evidence="6">CCM 7664</strain>
    </source>
</reference>
<gene>
    <name evidence="6" type="ORF">GCM10011430_27810</name>
</gene>
<evidence type="ECO:0000256" key="2">
    <source>
        <dbReference type="PIRSR" id="PIRSR006232-1"/>
    </source>
</evidence>
<proteinExistence type="inferred from homology"/>
<dbReference type="AlphaFoldDB" id="A0A8J3F5J8"/>
<comment type="similarity">
    <text evidence="1 3">Belongs to the pirin family.</text>
</comment>
<feature type="domain" description="Pirin N-terminal" evidence="4">
    <location>
        <begin position="8"/>
        <end position="119"/>
    </location>
</feature>
<comment type="caution">
    <text evidence="6">The sequence shown here is derived from an EMBL/GenBank/DDBJ whole genome shotgun (WGS) entry which is preliminary data.</text>
</comment>
<dbReference type="CDD" id="cd02910">
    <property type="entry name" value="cupin_Yhhw_N"/>
    <property type="match status" value="1"/>
</dbReference>
<evidence type="ECO:0000313" key="7">
    <source>
        <dbReference type="Proteomes" id="UP000627205"/>
    </source>
</evidence>
<keyword evidence="2" id="KW-0408">Iron</keyword>
<dbReference type="InterPro" id="IPR011051">
    <property type="entry name" value="RmlC_Cupin_sf"/>
</dbReference>
<keyword evidence="7" id="KW-1185">Reference proteome</keyword>
<reference evidence="6" key="2">
    <citation type="submission" date="2020-09" db="EMBL/GenBank/DDBJ databases">
        <authorList>
            <person name="Sun Q."/>
            <person name="Sedlacek I."/>
        </authorList>
    </citation>
    <scope>NUCLEOTIDE SEQUENCE</scope>
    <source>
        <strain evidence="6">CCM 7664</strain>
    </source>
</reference>
<evidence type="ECO:0000313" key="6">
    <source>
        <dbReference type="EMBL" id="GGI55607.1"/>
    </source>
</evidence>
<dbReference type="SUPFAM" id="SSF51182">
    <property type="entry name" value="RmlC-like cupins"/>
    <property type="match status" value="1"/>
</dbReference>
<feature type="domain" description="Quercetin 2,3-dioxygenase C-terminal cupin" evidence="5">
    <location>
        <begin position="146"/>
        <end position="231"/>
    </location>
</feature>
<dbReference type="Pfam" id="PF17954">
    <property type="entry name" value="Pirin_C_2"/>
    <property type="match status" value="1"/>
</dbReference>